<evidence type="ECO:0000313" key="1">
    <source>
        <dbReference type="EMBL" id="DAE25511.1"/>
    </source>
</evidence>
<reference evidence="1" key="1">
    <citation type="journal article" date="2021" name="Proc. Natl. Acad. Sci. U.S.A.">
        <title>A Catalog of Tens of Thousands of Viruses from Human Metagenomes Reveals Hidden Associations with Chronic Diseases.</title>
        <authorList>
            <person name="Tisza M.J."/>
            <person name="Buck C.B."/>
        </authorList>
    </citation>
    <scope>NUCLEOTIDE SEQUENCE</scope>
    <source>
        <strain evidence="1">CtQkk2</strain>
    </source>
</reference>
<proteinExistence type="predicted"/>
<dbReference type="EMBL" id="BK015799">
    <property type="protein sequence ID" value="DAE25511.1"/>
    <property type="molecule type" value="Genomic_DNA"/>
</dbReference>
<sequence length="75" mass="8907">MENKPWNVRDQTDENLMRELTKTYKAIDAAYKMVRQAANIEDAKYYIDIAFKKKAFASNIEVEILRREINHGKQE</sequence>
<protein>
    <submittedName>
        <fullName evidence="1">Uncharacterized protein</fullName>
    </submittedName>
</protein>
<accession>A0A8S5R1Y5</accession>
<name>A0A8S5R1Y5_9VIRU</name>
<organism evidence="1">
    <name type="scientific">Microviridae sp. ctQkk2</name>
    <dbReference type="NCBI Taxonomy" id="2826734"/>
    <lineage>
        <taxon>Viruses</taxon>
        <taxon>Monodnaviria</taxon>
        <taxon>Sangervirae</taxon>
        <taxon>Phixviricota</taxon>
        <taxon>Malgrandaviricetes</taxon>
        <taxon>Petitvirales</taxon>
        <taxon>Microviridae</taxon>
    </lineage>
</organism>